<evidence type="ECO:0000256" key="5">
    <source>
        <dbReference type="ARBA" id="ARBA00013200"/>
    </source>
</evidence>
<evidence type="ECO:0000256" key="4">
    <source>
        <dbReference type="ARBA" id="ARBA00010561"/>
    </source>
</evidence>
<proteinExistence type="inferred from homology"/>
<dbReference type="AlphaFoldDB" id="I7KV97"/>
<evidence type="ECO:0000256" key="9">
    <source>
        <dbReference type="ARBA" id="ARBA00022679"/>
    </source>
</evidence>
<feature type="transmembrane region" description="Helical" evidence="19">
    <location>
        <begin position="90"/>
        <end position="110"/>
    </location>
</feature>
<evidence type="ECO:0000256" key="14">
    <source>
        <dbReference type="ARBA" id="ARBA00025228"/>
    </source>
</evidence>
<feature type="transmembrane region" description="Helical" evidence="19">
    <location>
        <begin position="16"/>
        <end position="34"/>
    </location>
</feature>
<evidence type="ECO:0000256" key="19">
    <source>
        <dbReference type="HAMAP-Rule" id="MF_00719"/>
    </source>
</evidence>
<evidence type="ECO:0000256" key="7">
    <source>
        <dbReference type="ARBA" id="ARBA00022475"/>
    </source>
</evidence>
<comment type="similarity">
    <text evidence="4 19">Belongs to the CobS family.</text>
</comment>
<name>I7KV97_9CLOT</name>
<feature type="transmembrane region" description="Helical" evidence="19">
    <location>
        <begin position="62"/>
        <end position="81"/>
    </location>
</feature>
<comment type="catalytic activity">
    <reaction evidence="18 19">
        <text>alpha-ribazole 5'-phosphate + adenosylcob(III)inamide-GDP = adenosylcob(III)alamin 5'-phosphate + GMP + H(+)</text>
        <dbReference type="Rhea" id="RHEA:23560"/>
        <dbReference type="ChEBI" id="CHEBI:15378"/>
        <dbReference type="ChEBI" id="CHEBI:57918"/>
        <dbReference type="ChEBI" id="CHEBI:58115"/>
        <dbReference type="ChEBI" id="CHEBI:60487"/>
        <dbReference type="ChEBI" id="CHEBI:60493"/>
        <dbReference type="EC" id="2.7.8.26"/>
    </reaction>
</comment>
<keyword evidence="8 19" id="KW-0169">Cobalamin biosynthesis</keyword>
<evidence type="ECO:0000256" key="12">
    <source>
        <dbReference type="ARBA" id="ARBA00022989"/>
    </source>
</evidence>
<comment type="function">
    <text evidence="14 19">Joins adenosylcobinamide-GDP and alpha-ribazole to generate adenosylcobalamin (Ado-cobalamin). Also synthesizes adenosylcobalamin 5'-phosphate from adenosylcobinamide-GDP and alpha-ribazole 5'-phosphate.</text>
</comment>
<evidence type="ECO:0000256" key="13">
    <source>
        <dbReference type="ARBA" id="ARBA00023136"/>
    </source>
</evidence>
<comment type="caution">
    <text evidence="20">The sequence shown here is derived from an EMBL/GenBank/DDBJ whole genome shotgun (WGS) entry which is preliminary data.</text>
</comment>
<dbReference type="HAMAP" id="MF_00719">
    <property type="entry name" value="CobS"/>
    <property type="match status" value="1"/>
</dbReference>
<keyword evidence="11 19" id="KW-0460">Magnesium</keyword>
<evidence type="ECO:0000256" key="8">
    <source>
        <dbReference type="ARBA" id="ARBA00022573"/>
    </source>
</evidence>
<evidence type="ECO:0000256" key="2">
    <source>
        <dbReference type="ARBA" id="ARBA00004651"/>
    </source>
</evidence>
<feature type="transmembrane region" description="Helical" evidence="19">
    <location>
        <begin position="180"/>
        <end position="203"/>
    </location>
</feature>
<dbReference type="UniPathway" id="UPA00148">
    <property type="reaction ID" value="UER00238"/>
</dbReference>
<dbReference type="PANTHER" id="PTHR34148:SF1">
    <property type="entry name" value="ADENOSYLCOBINAMIDE-GDP RIBAZOLETRANSFERASE"/>
    <property type="match status" value="1"/>
</dbReference>
<keyword evidence="13 19" id="KW-0472">Membrane</keyword>
<sequence length="204" mass="23032">MIINIPFMINKFNKELEAFFSLALWIFITGGLHIDGLSDTCDGFFSGRDKEKILDIMKDSRVGTFGVIAIVFDILSKFLILKNLSRKSSLIALILALGWARLFTSFLFTYGKSARKDGLGSLFTGRDRQVYFIFSVVIFGILSFVLAGSRFFILLIIGILNTLLVMRLSYKKIEGLTGDIYGASIELNEIVLLLSWVVLEWIYI</sequence>
<protein>
    <recommendedName>
        <fullName evidence="6 19">Adenosylcobinamide-GDP ribazoletransferase</fullName>
        <ecNumber evidence="5 19">2.7.8.26</ecNumber>
    </recommendedName>
    <alternativeName>
        <fullName evidence="16 19">Cobalamin synthase</fullName>
    </alternativeName>
    <alternativeName>
        <fullName evidence="15 19">Cobalamin-5'-phosphate synthase</fullName>
    </alternativeName>
</protein>
<evidence type="ECO:0000313" key="21">
    <source>
        <dbReference type="Proteomes" id="UP000007652"/>
    </source>
</evidence>
<evidence type="ECO:0000256" key="17">
    <source>
        <dbReference type="ARBA" id="ARBA00048623"/>
    </source>
</evidence>
<keyword evidence="10 19" id="KW-0812">Transmembrane</keyword>
<dbReference type="NCBIfam" id="TIGR00317">
    <property type="entry name" value="cobS"/>
    <property type="match status" value="1"/>
</dbReference>
<dbReference type="EMBL" id="CAKP01000096">
    <property type="protein sequence ID" value="CCJ33919.1"/>
    <property type="molecule type" value="Genomic_DNA"/>
</dbReference>
<evidence type="ECO:0000256" key="11">
    <source>
        <dbReference type="ARBA" id="ARBA00022842"/>
    </source>
</evidence>
<evidence type="ECO:0000256" key="15">
    <source>
        <dbReference type="ARBA" id="ARBA00032605"/>
    </source>
</evidence>
<evidence type="ECO:0000256" key="10">
    <source>
        <dbReference type="ARBA" id="ARBA00022692"/>
    </source>
</evidence>
<dbReference type="GO" id="GO:0009236">
    <property type="term" value="P:cobalamin biosynthetic process"/>
    <property type="evidence" value="ECO:0007669"/>
    <property type="project" value="UniProtKB-UniRule"/>
</dbReference>
<comment type="pathway">
    <text evidence="3 19">Cofactor biosynthesis; adenosylcobalamin biosynthesis; adenosylcobalamin from cob(II)yrinate a,c-diamide: step 7/7.</text>
</comment>
<gene>
    <name evidence="19" type="primary">cobS</name>
    <name evidence="20" type="ORF">CAAU_1835</name>
</gene>
<comment type="subcellular location">
    <subcellularLocation>
        <location evidence="2 19">Cell membrane</location>
        <topology evidence="2 19">Multi-pass membrane protein</topology>
    </subcellularLocation>
</comment>
<keyword evidence="21" id="KW-1185">Reference proteome</keyword>
<keyword evidence="9 19" id="KW-0808">Transferase</keyword>
<dbReference type="PANTHER" id="PTHR34148">
    <property type="entry name" value="ADENOSYLCOBINAMIDE-GDP RIBAZOLETRANSFERASE"/>
    <property type="match status" value="1"/>
</dbReference>
<dbReference type="Proteomes" id="UP000007652">
    <property type="component" value="Unassembled WGS sequence"/>
</dbReference>
<dbReference type="GO" id="GO:0051073">
    <property type="term" value="F:adenosylcobinamide-GDP ribazoletransferase activity"/>
    <property type="evidence" value="ECO:0007669"/>
    <property type="project" value="UniProtKB-UniRule"/>
</dbReference>
<dbReference type="eggNOG" id="COG0368">
    <property type="taxonomic scope" value="Bacteria"/>
</dbReference>
<evidence type="ECO:0000313" key="20">
    <source>
        <dbReference type="EMBL" id="CCJ33919.1"/>
    </source>
</evidence>
<comment type="cofactor">
    <cofactor evidence="1 19">
        <name>Mg(2+)</name>
        <dbReference type="ChEBI" id="CHEBI:18420"/>
    </cofactor>
</comment>
<dbReference type="STRING" id="857293.CAAU_1835"/>
<dbReference type="EC" id="2.7.8.26" evidence="5 19"/>
<evidence type="ECO:0000256" key="3">
    <source>
        <dbReference type="ARBA" id="ARBA00004663"/>
    </source>
</evidence>
<reference evidence="20 21" key="1">
    <citation type="journal article" date="2011" name="J. Bacteriol.">
        <title>Draft genome sequence of Caloramator australicus strain RC3T, a thermoanaerobe from the Great Artesian Basin of Australia.</title>
        <authorList>
            <person name="Ogg C.D."/>
            <person name="Patel B.K.C."/>
        </authorList>
    </citation>
    <scope>NUCLEOTIDE SEQUENCE [LARGE SCALE GENOMIC DNA]</scope>
    <source>
        <strain evidence="20 21">RC3</strain>
    </source>
</reference>
<accession>I7KV97</accession>
<organism evidence="20 21">
    <name type="scientific">Caloramator australicus RC3</name>
    <dbReference type="NCBI Taxonomy" id="857293"/>
    <lineage>
        <taxon>Bacteria</taxon>
        <taxon>Bacillati</taxon>
        <taxon>Bacillota</taxon>
        <taxon>Clostridia</taxon>
        <taxon>Eubacteriales</taxon>
        <taxon>Clostridiaceae</taxon>
        <taxon>Caloramator</taxon>
    </lineage>
</organism>
<evidence type="ECO:0000256" key="16">
    <source>
        <dbReference type="ARBA" id="ARBA00032853"/>
    </source>
</evidence>
<keyword evidence="7 19" id="KW-1003">Cell membrane</keyword>
<evidence type="ECO:0000256" key="1">
    <source>
        <dbReference type="ARBA" id="ARBA00001946"/>
    </source>
</evidence>
<evidence type="ECO:0000256" key="6">
    <source>
        <dbReference type="ARBA" id="ARBA00015850"/>
    </source>
</evidence>
<dbReference type="InterPro" id="IPR003805">
    <property type="entry name" value="CobS"/>
</dbReference>
<comment type="catalytic activity">
    <reaction evidence="17 19">
        <text>alpha-ribazole + adenosylcob(III)inamide-GDP = adenosylcob(III)alamin + GMP + H(+)</text>
        <dbReference type="Rhea" id="RHEA:16049"/>
        <dbReference type="ChEBI" id="CHEBI:10329"/>
        <dbReference type="ChEBI" id="CHEBI:15378"/>
        <dbReference type="ChEBI" id="CHEBI:18408"/>
        <dbReference type="ChEBI" id="CHEBI:58115"/>
        <dbReference type="ChEBI" id="CHEBI:60487"/>
        <dbReference type="EC" id="2.7.8.26"/>
    </reaction>
</comment>
<dbReference type="GO" id="GO:0005886">
    <property type="term" value="C:plasma membrane"/>
    <property type="evidence" value="ECO:0007669"/>
    <property type="project" value="UniProtKB-SubCell"/>
</dbReference>
<keyword evidence="12 19" id="KW-1133">Transmembrane helix</keyword>
<evidence type="ECO:0000256" key="18">
    <source>
        <dbReference type="ARBA" id="ARBA00049504"/>
    </source>
</evidence>
<feature type="transmembrane region" description="Helical" evidence="19">
    <location>
        <begin position="130"/>
        <end position="160"/>
    </location>
</feature>
<dbReference type="Pfam" id="PF02654">
    <property type="entry name" value="CobS"/>
    <property type="match status" value="1"/>
</dbReference>
<dbReference type="GO" id="GO:0008818">
    <property type="term" value="F:cobalamin 5'-phosphate synthase activity"/>
    <property type="evidence" value="ECO:0007669"/>
    <property type="project" value="UniProtKB-UniRule"/>
</dbReference>